<reference evidence="7" key="1">
    <citation type="submission" date="2020-07" db="EMBL/GenBank/DDBJ databases">
        <title>Huge and variable diversity of episymbiotic CPR bacteria and DPANN archaea in groundwater ecosystems.</title>
        <authorList>
            <person name="He C.Y."/>
            <person name="Keren R."/>
            <person name="Whittaker M."/>
            <person name="Farag I.F."/>
            <person name="Doudna J."/>
            <person name="Cate J.H.D."/>
            <person name="Banfield J.F."/>
        </authorList>
    </citation>
    <scope>NUCLEOTIDE SEQUENCE</scope>
    <source>
        <strain evidence="7">NC_groundwater_1813_Pr3_B-0.1um_71_17</strain>
    </source>
</reference>
<accession>A0A933SD19</accession>
<feature type="transmembrane region" description="Helical" evidence="6">
    <location>
        <begin position="293"/>
        <end position="314"/>
    </location>
</feature>
<evidence type="ECO:0000256" key="3">
    <source>
        <dbReference type="ARBA" id="ARBA00022692"/>
    </source>
</evidence>
<protein>
    <recommendedName>
        <fullName evidence="9">Polysaccharide biosynthesis protein C-terminal domain-containing protein</fullName>
    </recommendedName>
</protein>
<feature type="transmembrane region" description="Helical" evidence="6">
    <location>
        <begin position="383"/>
        <end position="404"/>
    </location>
</feature>
<keyword evidence="3 6" id="KW-0812">Transmembrane</keyword>
<dbReference type="InterPro" id="IPR050833">
    <property type="entry name" value="Poly_Biosynth_Transport"/>
</dbReference>
<dbReference type="AlphaFoldDB" id="A0A933SD19"/>
<feature type="transmembrane region" description="Helical" evidence="6">
    <location>
        <begin position="40"/>
        <end position="66"/>
    </location>
</feature>
<feature type="transmembrane region" description="Helical" evidence="6">
    <location>
        <begin position="326"/>
        <end position="347"/>
    </location>
</feature>
<feature type="transmembrane region" description="Helical" evidence="6">
    <location>
        <begin position="7"/>
        <end position="28"/>
    </location>
</feature>
<comment type="caution">
    <text evidence="7">The sequence shown here is derived from an EMBL/GenBank/DDBJ whole genome shotgun (WGS) entry which is preliminary data.</text>
</comment>
<evidence type="ECO:0000256" key="6">
    <source>
        <dbReference type="SAM" id="Phobius"/>
    </source>
</evidence>
<keyword evidence="4 6" id="KW-1133">Transmembrane helix</keyword>
<evidence type="ECO:0000256" key="4">
    <source>
        <dbReference type="ARBA" id="ARBA00022989"/>
    </source>
</evidence>
<gene>
    <name evidence="7" type="ORF">HZA61_08210</name>
</gene>
<evidence type="ECO:0000313" key="8">
    <source>
        <dbReference type="Proteomes" id="UP000696931"/>
    </source>
</evidence>
<keyword evidence="5 6" id="KW-0472">Membrane</keyword>
<name>A0A933SD19_UNCEI</name>
<feature type="transmembrane region" description="Helical" evidence="6">
    <location>
        <begin position="167"/>
        <end position="187"/>
    </location>
</feature>
<organism evidence="7 8">
    <name type="scientific">Eiseniibacteriota bacterium</name>
    <dbReference type="NCBI Taxonomy" id="2212470"/>
    <lineage>
        <taxon>Bacteria</taxon>
        <taxon>Candidatus Eiseniibacteriota</taxon>
    </lineage>
</organism>
<evidence type="ECO:0008006" key="9">
    <source>
        <dbReference type="Google" id="ProtNLM"/>
    </source>
</evidence>
<feature type="transmembrane region" description="Helical" evidence="6">
    <location>
        <begin position="78"/>
        <end position="97"/>
    </location>
</feature>
<feature type="transmembrane region" description="Helical" evidence="6">
    <location>
        <begin position="353"/>
        <end position="376"/>
    </location>
</feature>
<evidence type="ECO:0000256" key="1">
    <source>
        <dbReference type="ARBA" id="ARBA00004651"/>
    </source>
</evidence>
<dbReference type="Proteomes" id="UP000696931">
    <property type="component" value="Unassembled WGS sequence"/>
</dbReference>
<dbReference type="EMBL" id="JACRIW010000054">
    <property type="protein sequence ID" value="MBI5169455.1"/>
    <property type="molecule type" value="Genomic_DNA"/>
</dbReference>
<dbReference type="PANTHER" id="PTHR30250">
    <property type="entry name" value="PST FAMILY PREDICTED COLANIC ACID TRANSPORTER"/>
    <property type="match status" value="1"/>
</dbReference>
<keyword evidence="2" id="KW-1003">Cell membrane</keyword>
<comment type="subcellular location">
    <subcellularLocation>
        <location evidence="1">Cell membrane</location>
        <topology evidence="1">Multi-pass membrane protein</topology>
    </subcellularLocation>
</comment>
<feature type="transmembrane region" description="Helical" evidence="6">
    <location>
        <begin position="109"/>
        <end position="130"/>
    </location>
</feature>
<dbReference type="GO" id="GO:0005886">
    <property type="term" value="C:plasma membrane"/>
    <property type="evidence" value="ECO:0007669"/>
    <property type="project" value="UniProtKB-SubCell"/>
</dbReference>
<feature type="transmembrane region" description="Helical" evidence="6">
    <location>
        <begin position="142"/>
        <end position="161"/>
    </location>
</feature>
<sequence length="429" mass="44977">MRPAADGAAILGFKTGAAASQFLLLVMTARLFGVTFRGEIALFGATINLLVLVVGFAGGASIVYLAANDPSRRHLRHLLAASYAFCVAIPVLVAIGARALGRSLGAETPLVVFVSVLQAMLLVNTYVLTAGRAVWQASLLEFLRPFAIVALGAAVALTRGYRSSAEFYLVWGAAAVLSLAASLPFLLAHYRALAPEREDGTRATFAGVARRLVGLGSLAQASNVVQFLNYRSLFFALERHAGLAAVGLFSTAVSLAEVLWIPANSIAALTLNRVSRAASEPATRTFVLRMARLALVAMLVAAAVAAVVPVEGLTGLLGRDFGGVRALLLQLLPGVVALGLSLVASSYNAGHALYWRNLQAALAGLALTAAGYFVLIPRMGAGGAVLAMNLAYLAITLWLLAGFVTRERVSLLEFVPRLSDLNALREGRP</sequence>
<proteinExistence type="predicted"/>
<evidence type="ECO:0000256" key="2">
    <source>
        <dbReference type="ARBA" id="ARBA00022475"/>
    </source>
</evidence>
<evidence type="ECO:0000256" key="5">
    <source>
        <dbReference type="ARBA" id="ARBA00023136"/>
    </source>
</evidence>
<dbReference type="PANTHER" id="PTHR30250:SF11">
    <property type="entry name" value="O-ANTIGEN TRANSPORTER-RELATED"/>
    <property type="match status" value="1"/>
</dbReference>
<evidence type="ECO:0000313" key="7">
    <source>
        <dbReference type="EMBL" id="MBI5169455.1"/>
    </source>
</evidence>